<accession>I8VP41</accession>
<reference evidence="1 2" key="1">
    <citation type="submission" date="2012-02" db="EMBL/GenBank/DDBJ databases">
        <title>The Genome Sequence of Bacteroides cellulosilyticus CL02T12C19.</title>
        <authorList>
            <consortium name="The Broad Institute Genome Sequencing Platform"/>
            <person name="Earl A."/>
            <person name="Ward D."/>
            <person name="Feldgarden M."/>
            <person name="Gevers D."/>
            <person name="Zitomersky N.L."/>
            <person name="Coyne M.J."/>
            <person name="Comstock L.E."/>
            <person name="Young S.K."/>
            <person name="Zeng Q."/>
            <person name="Gargeya S."/>
            <person name="Fitzgerald M."/>
            <person name="Haas B."/>
            <person name="Abouelleil A."/>
            <person name="Alvarado L."/>
            <person name="Arachchi H.M."/>
            <person name="Berlin A."/>
            <person name="Chapman S.B."/>
            <person name="Gearin G."/>
            <person name="Goldberg J."/>
            <person name="Griggs A."/>
            <person name="Gujja S."/>
            <person name="Hansen M."/>
            <person name="Heiman D."/>
            <person name="Howarth C."/>
            <person name="Larimer J."/>
            <person name="Lui A."/>
            <person name="MacDonald P.J.P."/>
            <person name="McCowen C."/>
            <person name="Montmayeur A."/>
            <person name="Murphy C."/>
            <person name="Neiman D."/>
            <person name="Pearson M."/>
            <person name="Priest M."/>
            <person name="Roberts A."/>
            <person name="Saif S."/>
            <person name="Shea T."/>
            <person name="Sisk P."/>
            <person name="Stolte C."/>
            <person name="Sykes S."/>
            <person name="Wortman J."/>
            <person name="Nusbaum C."/>
            <person name="Birren B."/>
        </authorList>
    </citation>
    <scope>NUCLEOTIDE SEQUENCE [LARGE SCALE GENOMIC DNA]</scope>
    <source>
        <strain evidence="1 2">CL02T12C19</strain>
    </source>
</reference>
<dbReference type="PATRIC" id="fig|997874.3.peg.3934"/>
<dbReference type="RefSeq" id="WP_007218086.1">
    <property type="nucleotide sequence ID" value="NZ_JH724088.1"/>
</dbReference>
<comment type="caution">
    <text evidence="1">The sequence shown here is derived from an EMBL/GenBank/DDBJ whole genome shotgun (WGS) entry which is preliminary data.</text>
</comment>
<dbReference type="HOGENOM" id="CLU_2696761_0_0_10"/>
<dbReference type="OrthoDB" id="9970399at2"/>
<name>I8VP41_9BACE</name>
<dbReference type="AlphaFoldDB" id="I8VP41"/>
<sequence>MKIYFPLNSEERAKYNEETEKFRRFYLWHKARFHALLNCEAEKGGEEWRLNKINYLVELFKKRQEKYYHNIGI</sequence>
<dbReference type="Proteomes" id="UP000003741">
    <property type="component" value="Unassembled WGS sequence"/>
</dbReference>
<gene>
    <name evidence="1" type="ORF">HMPREF1062_03846</name>
</gene>
<proteinExistence type="predicted"/>
<protein>
    <submittedName>
        <fullName evidence="1">Uncharacterized protein</fullName>
    </submittedName>
</protein>
<dbReference type="EMBL" id="AGXG01000084">
    <property type="protein sequence ID" value="EIY27132.1"/>
    <property type="molecule type" value="Genomic_DNA"/>
</dbReference>
<evidence type="ECO:0000313" key="1">
    <source>
        <dbReference type="EMBL" id="EIY27132.1"/>
    </source>
</evidence>
<evidence type="ECO:0000313" key="2">
    <source>
        <dbReference type="Proteomes" id="UP000003741"/>
    </source>
</evidence>
<keyword evidence="2" id="KW-1185">Reference proteome</keyword>
<organism evidence="1 2">
    <name type="scientific">Bacteroides cellulosilyticus CL02T12C19</name>
    <dbReference type="NCBI Taxonomy" id="997874"/>
    <lineage>
        <taxon>Bacteria</taxon>
        <taxon>Pseudomonadati</taxon>
        <taxon>Bacteroidota</taxon>
        <taxon>Bacteroidia</taxon>
        <taxon>Bacteroidales</taxon>
        <taxon>Bacteroidaceae</taxon>
        <taxon>Bacteroides</taxon>
    </lineage>
</organism>